<comment type="caution">
    <text evidence="3">The sequence shown here is derived from an EMBL/GenBank/DDBJ whole genome shotgun (WGS) entry which is preliminary data.</text>
</comment>
<dbReference type="AlphaFoldDB" id="A0A3S0TYY9"/>
<evidence type="ECO:0000313" key="3">
    <source>
        <dbReference type="EMBL" id="RUQ27746.1"/>
    </source>
</evidence>
<dbReference type="InterPro" id="IPR036779">
    <property type="entry name" value="LysM_dom_sf"/>
</dbReference>
<dbReference type="SMART" id="SM00257">
    <property type="entry name" value="LysM"/>
    <property type="match status" value="1"/>
</dbReference>
<dbReference type="CDD" id="cd00118">
    <property type="entry name" value="LysM"/>
    <property type="match status" value="1"/>
</dbReference>
<evidence type="ECO:0000259" key="2">
    <source>
        <dbReference type="SMART" id="SM00257"/>
    </source>
</evidence>
<proteinExistence type="predicted"/>
<dbReference type="Gene3D" id="3.10.350.10">
    <property type="entry name" value="LysM domain"/>
    <property type="match status" value="1"/>
</dbReference>
<gene>
    <name evidence="3" type="ORF">ELQ35_14505</name>
</gene>
<dbReference type="Gene3D" id="3.30.70.60">
    <property type="match status" value="1"/>
</dbReference>
<dbReference type="RefSeq" id="WP_126865540.1">
    <property type="nucleotide sequence ID" value="NZ_JAUSTX010000008.1"/>
</dbReference>
<dbReference type="Proteomes" id="UP000267430">
    <property type="component" value="Unassembled WGS sequence"/>
</dbReference>
<dbReference type="InterPro" id="IPR014717">
    <property type="entry name" value="Transl_elong_EF1B/ribsomal_bS6"/>
</dbReference>
<evidence type="ECO:0000256" key="1">
    <source>
        <dbReference type="SAM" id="MobiDB-lite"/>
    </source>
</evidence>
<dbReference type="InterPro" id="IPR007445">
    <property type="entry name" value="PilO"/>
</dbReference>
<accession>A0A3S0TYY9</accession>
<dbReference type="InterPro" id="IPR018392">
    <property type="entry name" value="LysM"/>
</dbReference>
<sequence length="191" mass="21611">MPPGIEKITAAMVVEAPGYFELEGFIKAVEELPRITKVESLVFTGNQEIKQVEDQSDKLRYNMTVSTYYYPGLEKLKKQLPKYDVPEPGNKVNPFYQSELSIPAKPSRGQEPGNDNRDARDTGENSRIVEINQRKYRVYSYKVKPGDTLFKIAVAFYNSRKGEALIKSWNKMTSLQAGTTIEIPVPVDGKI</sequence>
<dbReference type="Pfam" id="PF01476">
    <property type="entry name" value="LysM"/>
    <property type="match status" value="1"/>
</dbReference>
<dbReference type="GO" id="GO:0043107">
    <property type="term" value="P:type IV pilus-dependent motility"/>
    <property type="evidence" value="ECO:0007669"/>
    <property type="project" value="InterPro"/>
</dbReference>
<name>A0A3S0TYY9_9BACI</name>
<feature type="compositionally biased region" description="Basic and acidic residues" evidence="1">
    <location>
        <begin position="114"/>
        <end position="124"/>
    </location>
</feature>
<reference evidence="3 4" key="1">
    <citation type="submission" date="2018-12" db="EMBL/GenBank/DDBJ databases">
        <title>Bacillus chawlae sp. nov., Bacillus glennii sp. nov., and Bacillus saganii sp. nov. Isolated from the Vehicle Assembly Building at Kennedy Space Center where the Viking Spacecraft were Assembled.</title>
        <authorList>
            <person name="Seuylemezian A."/>
            <person name="Vaishampayan P."/>
        </authorList>
    </citation>
    <scope>NUCLEOTIDE SEQUENCE [LARGE SCALE GENOMIC DNA]</scope>
    <source>
        <strain evidence="3 4">L5</strain>
    </source>
</reference>
<organism evidence="3 4">
    <name type="scientific">Peribacillus cavernae</name>
    <dbReference type="NCBI Taxonomy" id="1674310"/>
    <lineage>
        <taxon>Bacteria</taxon>
        <taxon>Bacillati</taxon>
        <taxon>Bacillota</taxon>
        <taxon>Bacilli</taxon>
        <taxon>Bacillales</taxon>
        <taxon>Bacillaceae</taxon>
        <taxon>Peribacillus</taxon>
    </lineage>
</organism>
<dbReference type="EMBL" id="RYZZ01000020">
    <property type="protein sequence ID" value="RUQ27746.1"/>
    <property type="molecule type" value="Genomic_DNA"/>
</dbReference>
<dbReference type="OrthoDB" id="2427034at2"/>
<keyword evidence="4" id="KW-1185">Reference proteome</keyword>
<dbReference type="GO" id="GO:0043683">
    <property type="term" value="P:type IV pilus assembly"/>
    <property type="evidence" value="ECO:0007669"/>
    <property type="project" value="InterPro"/>
</dbReference>
<feature type="domain" description="LysM" evidence="2">
    <location>
        <begin position="140"/>
        <end position="184"/>
    </location>
</feature>
<feature type="region of interest" description="Disordered" evidence="1">
    <location>
        <begin position="94"/>
        <end position="126"/>
    </location>
</feature>
<dbReference type="Pfam" id="PF04350">
    <property type="entry name" value="PilO"/>
    <property type="match status" value="1"/>
</dbReference>
<evidence type="ECO:0000313" key="4">
    <source>
        <dbReference type="Proteomes" id="UP000267430"/>
    </source>
</evidence>
<protein>
    <submittedName>
        <fullName evidence="3">LysM peptidoglycan-binding domain-containing protein</fullName>
    </submittedName>
</protein>